<dbReference type="RefSeq" id="WP_208086576.1">
    <property type="nucleotide sequence ID" value="NZ_CP086136.1"/>
</dbReference>
<feature type="region of interest" description="Disordered" evidence="1">
    <location>
        <begin position="44"/>
        <end position="72"/>
    </location>
</feature>
<evidence type="ECO:0000256" key="1">
    <source>
        <dbReference type="SAM" id="MobiDB-lite"/>
    </source>
</evidence>
<organism evidence="2">
    <name type="scientific">Bradyrhizobium barranii subsp. barranii</name>
    <dbReference type="NCBI Taxonomy" id="2823807"/>
    <lineage>
        <taxon>Bacteria</taxon>
        <taxon>Pseudomonadati</taxon>
        <taxon>Pseudomonadota</taxon>
        <taxon>Alphaproteobacteria</taxon>
        <taxon>Hyphomicrobiales</taxon>
        <taxon>Nitrobacteraceae</taxon>
        <taxon>Bradyrhizobium</taxon>
        <taxon>Bradyrhizobium barranii</taxon>
    </lineage>
</organism>
<gene>
    <name evidence="3" type="ORF">J4G43_024590</name>
    <name evidence="2" type="ORF">J4G43_26610</name>
</gene>
<evidence type="ECO:0000313" key="2">
    <source>
        <dbReference type="EMBL" id="MBO1864367.1"/>
    </source>
</evidence>
<evidence type="ECO:0000313" key="3">
    <source>
        <dbReference type="EMBL" id="UEM17124.1"/>
    </source>
</evidence>
<dbReference type="Proteomes" id="UP000664702">
    <property type="component" value="Chromosome"/>
</dbReference>
<dbReference type="EMBL" id="CP086136">
    <property type="protein sequence ID" value="UEM17124.1"/>
    <property type="molecule type" value="Genomic_DNA"/>
</dbReference>
<dbReference type="KEGG" id="bban:J4G43_024590"/>
<evidence type="ECO:0000313" key="4">
    <source>
        <dbReference type="Proteomes" id="UP000664702"/>
    </source>
</evidence>
<sequence>MKLSADSNLRVMANPETEILDINLEDVAEFYPDDLKGLKANQRSIHPETAERPPTWPPLNLLGDDLDDDIPF</sequence>
<name>A0A939RZV9_9BRAD</name>
<dbReference type="EMBL" id="JAGEMI010000001">
    <property type="protein sequence ID" value="MBO1864367.1"/>
    <property type="molecule type" value="Genomic_DNA"/>
</dbReference>
<protein>
    <submittedName>
        <fullName evidence="2">Uncharacterized protein</fullName>
    </submittedName>
</protein>
<proteinExistence type="predicted"/>
<accession>A0A939RZV9</accession>
<dbReference type="AlphaFoldDB" id="A0A939RZV9"/>
<reference evidence="3 4" key="2">
    <citation type="journal article" date="2022" name="Int. J. Syst. Evol. Microbiol.">
        <title>Strains of Bradyrhizobium barranii sp. nov. associated with legumes native to Canada are symbionts of soybeans and belong to different subspecies (subsp. barranii subsp. nov. and subsp. apii subsp. nov.) and symbiovars (sv. glycinearum and sv. septentrionale).</title>
        <authorList>
            <person name="Bromfield E.S.P."/>
            <person name="Cloutier S."/>
            <person name="Wasai-Hara S."/>
            <person name="Minamisawa K."/>
        </authorList>
    </citation>
    <scope>NUCLEOTIDE SEQUENCE [LARGE SCALE GENOMIC DNA]</scope>
    <source>
        <strain evidence="3 4">144S4</strain>
    </source>
</reference>
<reference evidence="2" key="1">
    <citation type="submission" date="2021-03" db="EMBL/GenBank/DDBJ databases">
        <title>Whole Genome Sequence of Bradyrhizobium sp. Strain 144S4.</title>
        <authorList>
            <person name="Bromfield E.S.P."/>
            <person name="Cloutier S."/>
        </authorList>
    </citation>
    <scope>NUCLEOTIDE SEQUENCE [LARGE SCALE GENOMIC DNA]</scope>
    <source>
        <strain evidence="2">144S4</strain>
    </source>
</reference>